<feature type="non-terminal residue" evidence="1">
    <location>
        <position position="1"/>
    </location>
</feature>
<comment type="caution">
    <text evidence="1">The sequence shown here is derived from an EMBL/GenBank/DDBJ whole genome shotgun (WGS) entry which is preliminary data.</text>
</comment>
<proteinExistence type="predicted"/>
<evidence type="ECO:0000313" key="1">
    <source>
        <dbReference type="EMBL" id="GAG92931.1"/>
    </source>
</evidence>
<reference evidence="1" key="1">
    <citation type="journal article" date="2014" name="Front. Microbiol.">
        <title>High frequency of phylogenetically diverse reductive dehalogenase-homologous genes in deep subseafloor sedimentary metagenomes.</title>
        <authorList>
            <person name="Kawai M."/>
            <person name="Futagami T."/>
            <person name="Toyoda A."/>
            <person name="Takaki Y."/>
            <person name="Nishi S."/>
            <person name="Hori S."/>
            <person name="Arai W."/>
            <person name="Tsubouchi T."/>
            <person name="Morono Y."/>
            <person name="Uchiyama I."/>
            <person name="Ito T."/>
            <person name="Fujiyama A."/>
            <person name="Inagaki F."/>
            <person name="Takami H."/>
        </authorList>
    </citation>
    <scope>NUCLEOTIDE SEQUENCE</scope>
    <source>
        <strain evidence="1">Expedition CK06-06</strain>
    </source>
</reference>
<name>X1D929_9ZZZZ</name>
<accession>X1D929</accession>
<protein>
    <submittedName>
        <fullName evidence="1">Uncharacterized protein</fullName>
    </submittedName>
</protein>
<organism evidence="1">
    <name type="scientific">marine sediment metagenome</name>
    <dbReference type="NCBI Taxonomy" id="412755"/>
    <lineage>
        <taxon>unclassified sequences</taxon>
        <taxon>metagenomes</taxon>
        <taxon>ecological metagenomes</taxon>
    </lineage>
</organism>
<dbReference type="EMBL" id="BART01020840">
    <property type="protein sequence ID" value="GAG92931.1"/>
    <property type="molecule type" value="Genomic_DNA"/>
</dbReference>
<sequence length="291" mass="33675">PAVNVEDFCLLNGNSYYLLSDNNIYLFNEREYKKVYATENNRKIISSISNNNQLMAVFNQSNSKNILSNQSIVNGIEDDVGNIFEVIKENWNRIVINKNNTLFAEIISQRSDLASAKFLGNTPEGDIYIYFEHVAQQVPLEVNKYIYMYNYNGSIIQKIILPKVSYTYIFKEFYVDSKGNLHHMISMHEGIYITKWDKNELVNSKTIDSEYPEKFNDNFHFNQIEEPDPDLPKDINLKYESFLFDPVSRDSALSKGDTYTLHSWVAASNNLTHGRITDPNGVEIETPSWVQ</sequence>
<dbReference type="AlphaFoldDB" id="X1D929"/>
<gene>
    <name evidence="1" type="ORF">S01H4_38619</name>
</gene>
<feature type="non-terminal residue" evidence="1">
    <location>
        <position position="291"/>
    </location>
</feature>